<dbReference type="InterPro" id="IPR037126">
    <property type="entry name" value="PdaC/RsiV-like_sf"/>
</dbReference>
<dbReference type="RefSeq" id="WP_137328375.1">
    <property type="nucleotide sequence ID" value="NZ_CP040058.1"/>
</dbReference>
<evidence type="ECO:0000259" key="3">
    <source>
        <dbReference type="Pfam" id="PF13739"/>
    </source>
</evidence>
<dbReference type="KEGG" id="arf:AR1Y2_1439"/>
<dbReference type="Gene3D" id="3.90.640.20">
    <property type="entry name" value="Heat-shock cognate protein, ATPase"/>
    <property type="match status" value="1"/>
</dbReference>
<dbReference type="InterPro" id="IPR021729">
    <property type="entry name" value="DUF3298"/>
</dbReference>
<dbReference type="Pfam" id="PF13739">
    <property type="entry name" value="PdaC"/>
    <property type="match status" value="1"/>
</dbReference>
<protein>
    <submittedName>
        <fullName evidence="4">Anti-sigma factor-like protein yrhM</fullName>
    </submittedName>
</protein>
<evidence type="ECO:0000256" key="1">
    <source>
        <dbReference type="SAM" id="Phobius"/>
    </source>
</evidence>
<keyword evidence="1" id="KW-1133">Transmembrane helix</keyword>
<evidence type="ECO:0000259" key="2">
    <source>
        <dbReference type="Pfam" id="PF11738"/>
    </source>
</evidence>
<feature type="domain" description="Deacetylase PdaC" evidence="3">
    <location>
        <begin position="98"/>
        <end position="174"/>
    </location>
</feature>
<evidence type="ECO:0000313" key="5">
    <source>
        <dbReference type="Proteomes" id="UP000298653"/>
    </source>
</evidence>
<sequence length="296" mass="33996">MENKKKMDRLKQQYEDIEIPKELHQKVMDSIEKGKAENERARKKARFTAFGTKLGLSAAAALFVITVAANTNQNIAYAMTKVPVLKSIVKVVTFRSYEEKENNMEAKIKTPKVTGLKDKKTQKELNKEMAQYTDIIKKEFAKDLRKNSKTHKSLTTDYKVLLNNNSFLSIQIRTETSEGSSNAYSRIYNINKKTGKIMKLRGLFHKNADYQTVISKEIKRQMRQQMKQDPSKSYFIDTKKDDVPVDEFKKISASQNFYLKPSGDLVIVFDKYEAAPGYMGTPEFTISKKLLSSILK</sequence>
<dbReference type="EMBL" id="CP040058">
    <property type="protein sequence ID" value="QCP34893.1"/>
    <property type="molecule type" value="Genomic_DNA"/>
</dbReference>
<dbReference type="Pfam" id="PF11738">
    <property type="entry name" value="DUF3298"/>
    <property type="match status" value="1"/>
</dbReference>
<proteinExistence type="predicted"/>
<accession>A0A4P8IG49</accession>
<gene>
    <name evidence="4" type="ORF">AR1Y2_1439</name>
</gene>
<dbReference type="InterPro" id="IPR025303">
    <property type="entry name" value="PdaC"/>
</dbReference>
<dbReference type="Gene3D" id="3.30.565.40">
    <property type="entry name" value="Fervidobacterium nodosum Rt17-B1 like"/>
    <property type="match status" value="1"/>
</dbReference>
<feature type="domain" description="DUF3298" evidence="2">
    <location>
        <begin position="203"/>
        <end position="288"/>
    </location>
</feature>
<dbReference type="Proteomes" id="UP000298653">
    <property type="component" value="Chromosome"/>
</dbReference>
<reference evidence="4 5" key="1">
    <citation type="submission" date="2019-05" db="EMBL/GenBank/DDBJ databases">
        <title>Complete genome sequencing of Anaerostipes rhamnosivorans.</title>
        <authorList>
            <person name="Bui T.P.N."/>
            <person name="de Vos W.M."/>
        </authorList>
    </citation>
    <scope>NUCLEOTIDE SEQUENCE [LARGE SCALE GENOMIC DNA]</scope>
    <source>
        <strain evidence="4 5">1y2</strain>
    </source>
</reference>
<keyword evidence="5" id="KW-1185">Reference proteome</keyword>
<feature type="transmembrane region" description="Helical" evidence="1">
    <location>
        <begin position="50"/>
        <end position="69"/>
    </location>
</feature>
<organism evidence="4 5">
    <name type="scientific">Anaerostipes rhamnosivorans</name>
    <dbReference type="NCBI Taxonomy" id="1229621"/>
    <lineage>
        <taxon>Bacteria</taxon>
        <taxon>Bacillati</taxon>
        <taxon>Bacillota</taxon>
        <taxon>Clostridia</taxon>
        <taxon>Lachnospirales</taxon>
        <taxon>Lachnospiraceae</taxon>
        <taxon>Anaerostipes</taxon>
    </lineage>
</organism>
<dbReference type="OrthoDB" id="4990at2"/>
<keyword evidence="1" id="KW-0472">Membrane</keyword>
<name>A0A4P8IG49_9FIRM</name>
<keyword evidence="1" id="KW-0812">Transmembrane</keyword>
<dbReference type="AlphaFoldDB" id="A0A4P8IG49"/>
<evidence type="ECO:0000313" key="4">
    <source>
        <dbReference type="EMBL" id="QCP34893.1"/>
    </source>
</evidence>